<evidence type="ECO:0000256" key="3">
    <source>
        <dbReference type="ARBA" id="ARBA00022692"/>
    </source>
</evidence>
<dbReference type="Pfam" id="PF03094">
    <property type="entry name" value="Mlo"/>
    <property type="match status" value="1"/>
</dbReference>
<evidence type="ECO:0000256" key="6">
    <source>
        <dbReference type="ARBA" id="ARBA00023136"/>
    </source>
</evidence>
<gene>
    <name evidence="9" type="ORF">ZEAMMB73_Zm00001d050803</name>
</gene>
<sequence length="215" mass="24149">MLIPSESLHLCTTEDDTSKSLVNTSNVEIDSGGTLALVSRYPRKPLKEIYLEHQNYKCIYKSNYNNSPSGWCLEISYANVGRRCLINDDCYLCSENAFEIAFFFWLLVTYGFNSCIMGKPAYVITRVVISVISQVLCGYSTLPLYALISQMGSSFKKAIFDENVSEGLINWAENARRRNRMPTSVGDNSPIGEGIQMSNQTQRESSMEQGTARLI</sequence>
<name>A0A1D6Q3D2_MAIZE</name>
<evidence type="ECO:0000256" key="8">
    <source>
        <dbReference type="SAM" id="MobiDB-lite"/>
    </source>
</evidence>
<accession>A0A1D6Q3D2</accession>
<dbReference type="ExpressionAtlas" id="A0A1D6Q3D2">
    <property type="expression patterns" value="baseline and differential"/>
</dbReference>
<evidence type="ECO:0000256" key="4">
    <source>
        <dbReference type="ARBA" id="ARBA00022821"/>
    </source>
</evidence>
<feature type="compositionally biased region" description="Polar residues" evidence="8">
    <location>
        <begin position="196"/>
        <end position="209"/>
    </location>
</feature>
<dbReference type="PANTHER" id="PTHR31942">
    <property type="entry name" value="MLO-LIKE PROTEIN 1"/>
    <property type="match status" value="1"/>
</dbReference>
<dbReference type="EMBL" id="CM000780">
    <property type="protein sequence ID" value="AQK53073.1"/>
    <property type="molecule type" value="Genomic_DNA"/>
</dbReference>
<dbReference type="AlphaFoldDB" id="A0A1D6Q3D2"/>
<feature type="region of interest" description="Disordered" evidence="8">
    <location>
        <begin position="180"/>
        <end position="215"/>
    </location>
</feature>
<organism evidence="9">
    <name type="scientific">Zea mays</name>
    <name type="common">Maize</name>
    <dbReference type="NCBI Taxonomy" id="4577"/>
    <lineage>
        <taxon>Eukaryota</taxon>
        <taxon>Viridiplantae</taxon>
        <taxon>Streptophyta</taxon>
        <taxon>Embryophyta</taxon>
        <taxon>Tracheophyta</taxon>
        <taxon>Spermatophyta</taxon>
        <taxon>Magnoliopsida</taxon>
        <taxon>Liliopsida</taxon>
        <taxon>Poales</taxon>
        <taxon>Poaceae</taxon>
        <taxon>PACMAD clade</taxon>
        <taxon>Panicoideae</taxon>
        <taxon>Andropogonodae</taxon>
        <taxon>Andropogoneae</taxon>
        <taxon>Tripsacinae</taxon>
        <taxon>Zea</taxon>
    </lineage>
</organism>
<protein>
    <submittedName>
        <fullName evidence="9">MLO-like protein 1</fullName>
    </submittedName>
</protein>
<keyword evidence="6" id="KW-0472">Membrane</keyword>
<evidence type="ECO:0000256" key="2">
    <source>
        <dbReference type="ARBA" id="ARBA00006574"/>
    </source>
</evidence>
<comment type="similarity">
    <text evidence="2">Belongs to the MLO family.</text>
</comment>
<keyword evidence="7" id="KW-0568">Pathogenesis-related protein</keyword>
<keyword evidence="4" id="KW-0611">Plant defense</keyword>
<dbReference type="PaxDb" id="4577-GRMZM2G107021_P01"/>
<dbReference type="InterPro" id="IPR004326">
    <property type="entry name" value="Mlo"/>
</dbReference>
<evidence type="ECO:0000256" key="7">
    <source>
        <dbReference type="ARBA" id="ARBA00023265"/>
    </source>
</evidence>
<reference evidence="9" key="1">
    <citation type="submission" date="2015-12" db="EMBL/GenBank/DDBJ databases">
        <title>Update maize B73 reference genome by single molecule sequencing technologies.</title>
        <authorList>
            <consortium name="Maize Genome Sequencing Project"/>
            <person name="Ware D."/>
        </authorList>
    </citation>
    <scope>NUCLEOTIDE SEQUENCE</scope>
    <source>
        <tissue evidence="9">Seedling</tissue>
    </source>
</reference>
<dbReference type="eggNOG" id="KOG0017">
    <property type="taxonomic scope" value="Eukaryota"/>
</dbReference>
<dbReference type="GO" id="GO:0016020">
    <property type="term" value="C:membrane"/>
    <property type="evidence" value="ECO:0007669"/>
    <property type="project" value="UniProtKB-SubCell"/>
</dbReference>
<comment type="subcellular location">
    <subcellularLocation>
        <location evidence="1">Membrane</location>
        <topology evidence="1">Multi-pass membrane protein</topology>
    </subcellularLocation>
</comment>
<proteinExistence type="inferred from homology"/>
<evidence type="ECO:0000313" key="9">
    <source>
        <dbReference type="EMBL" id="AQK53073.1"/>
    </source>
</evidence>
<dbReference type="PANTHER" id="PTHR31942:SF122">
    <property type="entry name" value="MLO-LIKE PROTEIN"/>
    <property type="match status" value="1"/>
</dbReference>
<keyword evidence="3" id="KW-0812">Transmembrane</keyword>
<evidence type="ECO:0000256" key="5">
    <source>
        <dbReference type="ARBA" id="ARBA00022989"/>
    </source>
</evidence>
<dbReference type="InParanoid" id="A0A1D6Q3D2"/>
<keyword evidence="5" id="KW-1133">Transmembrane helix</keyword>
<evidence type="ECO:0000256" key="1">
    <source>
        <dbReference type="ARBA" id="ARBA00004141"/>
    </source>
</evidence>
<dbReference type="GO" id="GO:0006952">
    <property type="term" value="P:defense response"/>
    <property type="evidence" value="ECO:0007669"/>
    <property type="project" value="UniProtKB-KW"/>
</dbReference>
<dbReference type="STRING" id="4577.A0A1D6Q3D2"/>